<evidence type="ECO:0000313" key="11">
    <source>
        <dbReference type="Proteomes" id="UP000007161"/>
    </source>
</evidence>
<dbReference type="EMBL" id="CP003257">
    <property type="protein sequence ID" value="AEX85383.1"/>
    <property type="molecule type" value="Genomic_DNA"/>
</dbReference>
<dbReference type="InterPro" id="IPR029460">
    <property type="entry name" value="DNAPol_HHH"/>
</dbReference>
<feature type="domain" description="DNA polymerase helix-hairpin-helix motif" evidence="8">
    <location>
        <begin position="642"/>
        <end position="713"/>
    </location>
</feature>
<dbReference type="KEGG" id="mpz:Marpi_0971"/>
<dbReference type="Proteomes" id="UP000007161">
    <property type="component" value="Chromosome"/>
</dbReference>
<dbReference type="AlphaFoldDB" id="H2J7P2"/>
<evidence type="ECO:0000313" key="10">
    <source>
        <dbReference type="EMBL" id="AEX85383.1"/>
    </source>
</evidence>
<comment type="catalytic activity">
    <reaction evidence="6">
        <text>DNA(n) + a 2'-deoxyribonucleoside 5'-triphosphate = DNA(n+1) + diphosphate</text>
        <dbReference type="Rhea" id="RHEA:22508"/>
        <dbReference type="Rhea" id="RHEA-COMP:17339"/>
        <dbReference type="Rhea" id="RHEA-COMP:17340"/>
        <dbReference type="ChEBI" id="CHEBI:33019"/>
        <dbReference type="ChEBI" id="CHEBI:61560"/>
        <dbReference type="ChEBI" id="CHEBI:173112"/>
        <dbReference type="EC" id="2.7.7.7"/>
    </reaction>
</comment>
<keyword evidence="2" id="KW-0808">Transferase</keyword>
<dbReference type="HOGENOM" id="CLU_001600_0_1_0"/>
<dbReference type="EC" id="2.7.7.7" evidence="1"/>
<evidence type="ECO:0000256" key="5">
    <source>
        <dbReference type="ARBA" id="ARBA00022932"/>
    </source>
</evidence>
<evidence type="ECO:0000256" key="1">
    <source>
        <dbReference type="ARBA" id="ARBA00012417"/>
    </source>
</evidence>
<keyword evidence="4" id="KW-0235">DNA replication</keyword>
<sequence>MKKFLGPVVTSKSIGKSLIQINDLFPMAKRFGYDSIILCESHPKSWPTFINLAKKYKIVPYILFEMKGKIYFPVNSKELLEIIQFYNGKKENINVRYFEKNEIKEKILFPTQTVKELLDSENISGGCLKGNLKIEDYLGSNILKYINSTTPSYNVKDFYVNLPQMGGFKRLYESLLPYMAKLPDEYMQRLKKELLVIKDMEVSDYILTVKKIVETARNTGAYVGPGRGSAVGSLIVYMLGITLIDPIKYNLYFERFLNPSRKELPDIDLDIDSENRDNVIKKLNEIFSIAQVRTYVRMKEKSAVKKAKEILGYDMSQKLKFPIRSLENMKRYPNMDEKLKKFYTLAFYFEGLEIAESVHAAGVILSKEDMGLKIPLDYRQNNIPITLWEMDELKLSGIEKFDILSLDTLALLKRFNFKYAKDKFVNLEDKEVYKLISAGLTEGIFQLESRLGKKLSRKLAPKNFMELTILLAMNRPGPLNSGMFDEYLEGSSREYLKKLLPETKGVIIFQEQVMYIAQKLGGLSPEESDDFRKAMSKKDIEKLKKLKEKFIFNAAKKIGNKESQELYSKIEKFAEYAFNKSHSVAYAHLSYWLAEIKTRERCKFFLEYIKFKGLSETLFEESKYMNIQIKNASILYPQGMCKDNALYLPLRVIKGVGIFAEEVLTKDIKEKGNYKDFEDFIKRTKEKRITRNIIEQMIKGGVFDIFTKNRRQLLRMISEIEHNTSRKAKKILSDVFGENISTDKEVITDKEDIIKFEKEVYGFKIN</sequence>
<keyword evidence="5 10" id="KW-0239">DNA-directed DNA polymerase</keyword>
<dbReference type="GO" id="GO:0008408">
    <property type="term" value="F:3'-5' exonuclease activity"/>
    <property type="evidence" value="ECO:0007669"/>
    <property type="project" value="InterPro"/>
</dbReference>
<dbReference type="eggNOG" id="COG0587">
    <property type="taxonomic scope" value="Bacteria"/>
</dbReference>
<name>H2J7P2_MARPK</name>
<organism evidence="10 11">
    <name type="scientific">Marinitoga piezophila (strain DSM 14283 / JCM 11233 / KA3)</name>
    <dbReference type="NCBI Taxonomy" id="443254"/>
    <lineage>
        <taxon>Bacteria</taxon>
        <taxon>Thermotogati</taxon>
        <taxon>Thermotogota</taxon>
        <taxon>Thermotogae</taxon>
        <taxon>Petrotogales</taxon>
        <taxon>Petrotogaceae</taxon>
        <taxon>Marinitoga</taxon>
    </lineage>
</organism>
<evidence type="ECO:0000259" key="8">
    <source>
        <dbReference type="Pfam" id="PF14579"/>
    </source>
</evidence>
<dbReference type="GO" id="GO:0003887">
    <property type="term" value="F:DNA-directed DNA polymerase activity"/>
    <property type="evidence" value="ECO:0007669"/>
    <property type="project" value="UniProtKB-KW"/>
</dbReference>
<dbReference type="NCBIfam" id="TIGR00594">
    <property type="entry name" value="polc"/>
    <property type="match status" value="1"/>
</dbReference>
<gene>
    <name evidence="10" type="ordered locus">Marpi_0971</name>
</gene>
<dbReference type="GO" id="GO:0006260">
    <property type="term" value="P:DNA replication"/>
    <property type="evidence" value="ECO:0007669"/>
    <property type="project" value="UniProtKB-KW"/>
</dbReference>
<evidence type="ECO:0000256" key="3">
    <source>
        <dbReference type="ARBA" id="ARBA00022695"/>
    </source>
</evidence>
<dbReference type="Pfam" id="PF14579">
    <property type="entry name" value="HHH_6"/>
    <property type="match status" value="1"/>
</dbReference>
<reference evidence="11" key="2">
    <citation type="submission" date="2012-01" db="EMBL/GenBank/DDBJ databases">
        <title>Complete sequence of chromosome of Marinitoga piezophila KA3.</title>
        <authorList>
            <person name="Lucas S."/>
            <person name="Han J."/>
            <person name="Lapidus A."/>
            <person name="Cheng J.-F."/>
            <person name="Goodwin L."/>
            <person name="Pitluck S."/>
            <person name="Peters L."/>
            <person name="Mikhailova N."/>
            <person name="Teshima H."/>
            <person name="Detter J.C."/>
            <person name="Han C."/>
            <person name="Tapia R."/>
            <person name="Land M."/>
            <person name="Hauser L."/>
            <person name="Kyrpides N."/>
            <person name="Ivanova N."/>
            <person name="Pagani I."/>
            <person name="Jebbar M."/>
            <person name="Vannier P."/>
            <person name="Oger P."/>
            <person name="Cario A."/>
            <person name="Bartlett D."/>
            <person name="Noll K.M."/>
            <person name="Woyke T."/>
        </authorList>
    </citation>
    <scope>NUCLEOTIDE SEQUENCE [LARGE SCALE GENOMIC DNA]</scope>
    <source>
        <strain evidence="11">DSM 14283 / JCM 11233 / KA3</strain>
    </source>
</reference>
<dbReference type="InterPro" id="IPR011708">
    <property type="entry name" value="DNA_pol3_alpha_NTPase_dom"/>
</dbReference>
<protein>
    <recommendedName>
        <fullName evidence="1">DNA-directed DNA polymerase</fullName>
        <ecNumber evidence="1">2.7.7.7</ecNumber>
    </recommendedName>
</protein>
<dbReference type="PANTHER" id="PTHR32294">
    <property type="entry name" value="DNA POLYMERASE III SUBUNIT ALPHA"/>
    <property type="match status" value="1"/>
</dbReference>
<accession>H2J7P2</accession>
<dbReference type="STRING" id="443254.Marpi_0971"/>
<dbReference type="RefSeq" id="WP_014296455.1">
    <property type="nucleotide sequence ID" value="NC_016751.1"/>
</dbReference>
<evidence type="ECO:0000259" key="9">
    <source>
        <dbReference type="Pfam" id="PF17657"/>
    </source>
</evidence>
<feature type="domain" description="Bacterial DNA polymerase III alpha subunit NTPase" evidence="7">
    <location>
        <begin position="178"/>
        <end position="404"/>
    </location>
</feature>
<keyword evidence="3" id="KW-0548">Nucleotidyltransferase</keyword>
<dbReference type="OrthoDB" id="9803237at2"/>
<dbReference type="InterPro" id="IPR004805">
    <property type="entry name" value="DnaE2/DnaE/PolC"/>
</dbReference>
<dbReference type="Gene3D" id="1.10.150.870">
    <property type="match status" value="1"/>
</dbReference>
<proteinExistence type="predicted"/>
<dbReference type="PANTHER" id="PTHR32294:SF0">
    <property type="entry name" value="DNA POLYMERASE III SUBUNIT ALPHA"/>
    <property type="match status" value="1"/>
</dbReference>
<evidence type="ECO:0000256" key="4">
    <source>
        <dbReference type="ARBA" id="ARBA00022705"/>
    </source>
</evidence>
<evidence type="ECO:0000256" key="6">
    <source>
        <dbReference type="ARBA" id="ARBA00049244"/>
    </source>
</evidence>
<dbReference type="Pfam" id="PF17657">
    <property type="entry name" value="DNA_pol3_finger"/>
    <property type="match status" value="1"/>
</dbReference>
<keyword evidence="11" id="KW-1185">Reference proteome</keyword>
<evidence type="ECO:0000259" key="7">
    <source>
        <dbReference type="Pfam" id="PF07733"/>
    </source>
</evidence>
<dbReference type="InterPro" id="IPR040982">
    <property type="entry name" value="DNA_pol3_finger"/>
</dbReference>
<evidence type="ECO:0000256" key="2">
    <source>
        <dbReference type="ARBA" id="ARBA00022679"/>
    </source>
</evidence>
<reference evidence="10 11" key="1">
    <citation type="journal article" date="2012" name="J. Bacteriol.">
        <title>Complete Genome Sequence of the Thermophilic, Piezophilic, Heterotrophic Bacterium Marinitoga piezophila KA3.</title>
        <authorList>
            <person name="Lucas S."/>
            <person name="Han J."/>
            <person name="Lapidus A."/>
            <person name="Cheng J.F."/>
            <person name="Goodwin L.A."/>
            <person name="Pitluck S."/>
            <person name="Peters L."/>
            <person name="Mikhailova N."/>
            <person name="Teshima H."/>
            <person name="Detter J.C."/>
            <person name="Han C."/>
            <person name="Tapia R."/>
            <person name="Land M."/>
            <person name="Hauser L."/>
            <person name="Kyrpides N.C."/>
            <person name="Ivanova N."/>
            <person name="Pagani I."/>
            <person name="Vannier P."/>
            <person name="Oger P."/>
            <person name="Bartlett D.H."/>
            <person name="Noll K.M."/>
            <person name="Woyke T."/>
            <person name="Jebbar M."/>
        </authorList>
    </citation>
    <scope>NUCLEOTIDE SEQUENCE [LARGE SCALE GENOMIC DNA]</scope>
    <source>
        <strain evidence="11">DSM 14283 / JCM 11233 / KA3</strain>
    </source>
</reference>
<feature type="domain" description="DNA polymerase III alpha subunit finger" evidence="9">
    <location>
        <begin position="423"/>
        <end position="556"/>
    </location>
</feature>
<dbReference type="Pfam" id="PF07733">
    <property type="entry name" value="DNA_pol3_alpha"/>
    <property type="match status" value="1"/>
</dbReference>